<comment type="caution">
    <text evidence="2">The sequence shown here is derived from an EMBL/GenBank/DDBJ whole genome shotgun (WGS) entry which is preliminary data.</text>
</comment>
<feature type="compositionally biased region" description="Low complexity" evidence="1">
    <location>
        <begin position="13"/>
        <end position="22"/>
    </location>
</feature>
<organism evidence="2 3">
    <name type="scientific">Portunus trituberculatus</name>
    <name type="common">Swimming crab</name>
    <name type="synonym">Neptunus trituberculatus</name>
    <dbReference type="NCBI Taxonomy" id="210409"/>
    <lineage>
        <taxon>Eukaryota</taxon>
        <taxon>Metazoa</taxon>
        <taxon>Ecdysozoa</taxon>
        <taxon>Arthropoda</taxon>
        <taxon>Crustacea</taxon>
        <taxon>Multicrustacea</taxon>
        <taxon>Malacostraca</taxon>
        <taxon>Eumalacostraca</taxon>
        <taxon>Eucarida</taxon>
        <taxon>Decapoda</taxon>
        <taxon>Pleocyemata</taxon>
        <taxon>Brachyura</taxon>
        <taxon>Eubrachyura</taxon>
        <taxon>Portunoidea</taxon>
        <taxon>Portunidae</taxon>
        <taxon>Portuninae</taxon>
        <taxon>Portunus</taxon>
    </lineage>
</organism>
<evidence type="ECO:0000313" key="3">
    <source>
        <dbReference type="Proteomes" id="UP000324222"/>
    </source>
</evidence>
<dbReference type="AlphaFoldDB" id="A0A5B7JF05"/>
<feature type="region of interest" description="Disordered" evidence="1">
    <location>
        <begin position="1"/>
        <end position="22"/>
    </location>
</feature>
<feature type="compositionally biased region" description="Polar residues" evidence="1">
    <location>
        <begin position="1"/>
        <end position="12"/>
    </location>
</feature>
<sequence length="195" mass="20832">MLPHRTYQNTHLSFNPSLPSPSSSCSSYSRGSPFSTFLGDKKPLVFRCPPSSGRRAQVVERAQSHYGSSILAAGYHAPPPLLTRLASLASPRSARLACLPSRPTTRLTTTALPPPFSAPPNCIQQLSELRFAITTRLLLDYVNLCTFASTIITPPLPLTSSPPPISSACCSSSSFSSSSYSYNSFSSSSSSSSFC</sequence>
<proteinExistence type="predicted"/>
<gene>
    <name evidence="2" type="ORF">E2C01_085938</name>
</gene>
<accession>A0A5B7JF05</accession>
<evidence type="ECO:0000313" key="2">
    <source>
        <dbReference type="EMBL" id="MPC90934.1"/>
    </source>
</evidence>
<protein>
    <submittedName>
        <fullName evidence="2">Uncharacterized protein</fullName>
    </submittedName>
</protein>
<reference evidence="2 3" key="1">
    <citation type="submission" date="2019-05" db="EMBL/GenBank/DDBJ databases">
        <title>Another draft genome of Portunus trituberculatus and its Hox gene families provides insights of decapod evolution.</title>
        <authorList>
            <person name="Jeong J.-H."/>
            <person name="Song I."/>
            <person name="Kim S."/>
            <person name="Choi T."/>
            <person name="Kim D."/>
            <person name="Ryu S."/>
            <person name="Kim W."/>
        </authorList>
    </citation>
    <scope>NUCLEOTIDE SEQUENCE [LARGE SCALE GENOMIC DNA]</scope>
    <source>
        <tissue evidence="2">Muscle</tissue>
    </source>
</reference>
<name>A0A5B7JF05_PORTR</name>
<keyword evidence="3" id="KW-1185">Reference proteome</keyword>
<dbReference type="Proteomes" id="UP000324222">
    <property type="component" value="Unassembled WGS sequence"/>
</dbReference>
<evidence type="ECO:0000256" key="1">
    <source>
        <dbReference type="SAM" id="MobiDB-lite"/>
    </source>
</evidence>
<dbReference type="EMBL" id="VSRR010086051">
    <property type="protein sequence ID" value="MPC90934.1"/>
    <property type="molecule type" value="Genomic_DNA"/>
</dbReference>